<dbReference type="EMBL" id="FOJM01000002">
    <property type="protein sequence ID" value="SFA40862.1"/>
    <property type="molecule type" value="Genomic_DNA"/>
</dbReference>
<accession>A0A1I0SN02</accession>
<evidence type="ECO:0000313" key="2">
    <source>
        <dbReference type="Proteomes" id="UP000198836"/>
    </source>
</evidence>
<dbReference type="AlphaFoldDB" id="A0A1I0SN02"/>
<reference evidence="2" key="1">
    <citation type="submission" date="2016-10" db="EMBL/GenBank/DDBJ databases">
        <authorList>
            <person name="Varghese N."/>
            <person name="Submissions S."/>
        </authorList>
    </citation>
    <scope>NUCLEOTIDE SEQUENCE [LARGE SCALE GENOMIC DNA]</scope>
    <source>
        <strain evidence="2">DSM 18130</strain>
    </source>
</reference>
<keyword evidence="2" id="KW-1185">Reference proteome</keyword>
<evidence type="ECO:0000313" key="1">
    <source>
        <dbReference type="EMBL" id="SFA40862.1"/>
    </source>
</evidence>
<gene>
    <name evidence="1" type="ORF">SAMN04488511_102186</name>
</gene>
<dbReference type="STRING" id="332999.SAMN04488511_102186"/>
<evidence type="ECO:0008006" key="3">
    <source>
        <dbReference type="Google" id="ProtNLM"/>
    </source>
</evidence>
<organism evidence="1 2">
    <name type="scientific">Pedobacter suwonensis</name>
    <dbReference type="NCBI Taxonomy" id="332999"/>
    <lineage>
        <taxon>Bacteria</taxon>
        <taxon>Pseudomonadati</taxon>
        <taxon>Bacteroidota</taxon>
        <taxon>Sphingobacteriia</taxon>
        <taxon>Sphingobacteriales</taxon>
        <taxon>Sphingobacteriaceae</taxon>
        <taxon>Pedobacter</taxon>
    </lineage>
</organism>
<protein>
    <recommendedName>
        <fullName evidence="3">Lipoprotein</fullName>
    </recommendedName>
</protein>
<dbReference type="PROSITE" id="PS51257">
    <property type="entry name" value="PROKAR_LIPOPROTEIN"/>
    <property type="match status" value="1"/>
</dbReference>
<dbReference type="RefSeq" id="WP_090980340.1">
    <property type="nucleotide sequence ID" value="NZ_FOJM01000002.1"/>
</dbReference>
<name>A0A1I0SN02_9SPHI</name>
<dbReference type="Proteomes" id="UP000198836">
    <property type="component" value="Unassembled WGS sequence"/>
</dbReference>
<dbReference type="OrthoDB" id="1099822at2"/>
<sequence>MNRLAIVAIGMMLFSACGERASKSEQKGKQDTANVGADQDGHGCIGSAGYTWSKLKNDCIQIFNVGFRLNPVAVEKDREVISAFVLMSDDQAKVELFLPDDDQHSVLLNKTGDLIYGNGTYRYDAKKSILYLKDQVVYKGNVE</sequence>
<proteinExistence type="predicted"/>